<keyword evidence="2" id="KW-0862">Zinc</keyword>
<reference evidence="6" key="1">
    <citation type="submission" date="2022-08" db="UniProtKB">
        <authorList>
            <consortium name="EnsemblMetazoa"/>
        </authorList>
    </citation>
    <scope>IDENTIFICATION</scope>
    <source>
        <strain evidence="6">05x7-T-G4-1.051#20</strain>
    </source>
</reference>
<evidence type="ECO:0000313" key="6">
    <source>
        <dbReference type="EnsemblMetazoa" id="G32122.2:cds"/>
    </source>
</evidence>
<sequence length="561" mass="64072">MDPSRSTQDVLFCHLCEVPVPSYHCDFCHSNLCKTCAGKHLLDETKEHRVLPIKQQKSTTVHPTCLKHVTKKYEFFCKECKISICTRCVTTGDHQKHKLIDFFENIRRNKGVIRKDLKELEKCIYPRYQEIASSISSRKSDLMENSKKLKIAVFERGKDWHKEIDEIVRKLESDVDEMEAQQLDVLNEQEDKVTRTSSEISQSIADLTKLVDSDDINPVSSYTSRNEEFRQMSLLFKIYLPVFSPQNIDTEHLFREFGSISALSIATEESICPMSSTGSDSSSSVRPLLDVPQIIATIDTGCNFLFDITGLSDEKIWTMGSCDGHCSIKLYNFKGELESLFSVGINPLSYIALTKSKDVVFIDAKNRRSLNLCHIKNKQVEEVIKFETWLPVNVCSTSSGDLYIIMMSSYDLKQTKVVRYADFKEKQSIQFNDKGQPLYSYEPNKFLCENSNQDICVSDCEAGAVVVVNRNGRLRFTYTGPSSTADRLFYPCGITTDSHCRILTADSDDNCIHILDQDGHFLRYINNIDIDYPWGLWVDKKDNLLVGELCSGKVKKIKFIM</sequence>
<dbReference type="EnsemblMetazoa" id="G32121.1">
    <property type="protein sequence ID" value="G32121.1:cds"/>
    <property type="gene ID" value="G32121"/>
</dbReference>
<keyword evidence="4" id="KW-0175">Coiled coil</keyword>
<keyword evidence="7" id="KW-1185">Reference proteome</keyword>
<dbReference type="GO" id="GO:0008270">
    <property type="term" value="F:zinc ion binding"/>
    <property type="evidence" value="ECO:0007669"/>
    <property type="project" value="UniProtKB-KW"/>
</dbReference>
<evidence type="ECO:0000256" key="2">
    <source>
        <dbReference type="PROSITE-ProRule" id="PRU00024"/>
    </source>
</evidence>
<dbReference type="InterPro" id="IPR011042">
    <property type="entry name" value="6-blade_b-propeller_TolB-like"/>
</dbReference>
<feature type="domain" description="B box-type" evidence="5">
    <location>
        <begin position="65"/>
        <end position="102"/>
    </location>
</feature>
<dbReference type="SUPFAM" id="SSF101898">
    <property type="entry name" value="NHL repeat"/>
    <property type="match status" value="1"/>
</dbReference>
<keyword evidence="2" id="KW-0863">Zinc-finger</keyword>
<proteinExistence type="predicted"/>
<dbReference type="GO" id="GO:0005654">
    <property type="term" value="C:nucleoplasm"/>
    <property type="evidence" value="ECO:0007669"/>
    <property type="project" value="TreeGrafter"/>
</dbReference>
<dbReference type="PANTHER" id="PTHR25462:SF305">
    <property type="entry name" value="RING-TYPE DOMAIN-CONTAINING PROTEIN"/>
    <property type="match status" value="1"/>
</dbReference>
<dbReference type="Pfam" id="PF00643">
    <property type="entry name" value="zf-B_box"/>
    <property type="match status" value="1"/>
</dbReference>
<dbReference type="Gene3D" id="2.120.10.30">
    <property type="entry name" value="TolB, C-terminal domain"/>
    <property type="match status" value="1"/>
</dbReference>
<dbReference type="InterPro" id="IPR000315">
    <property type="entry name" value="Znf_B-box"/>
</dbReference>
<keyword evidence="2" id="KW-0479">Metal-binding</keyword>
<evidence type="ECO:0000256" key="4">
    <source>
        <dbReference type="SAM" id="Coils"/>
    </source>
</evidence>
<dbReference type="InterPro" id="IPR001258">
    <property type="entry name" value="NHL_repeat"/>
</dbReference>
<dbReference type="EnsemblMetazoa" id="G32122.1">
    <property type="protein sequence ID" value="G32122.1:cds"/>
    <property type="gene ID" value="G32122"/>
</dbReference>
<feature type="repeat" description="NHL" evidence="3">
    <location>
        <begin position="488"/>
        <end position="518"/>
    </location>
</feature>
<dbReference type="SUPFAM" id="SSF57845">
    <property type="entry name" value="B-box zinc-binding domain"/>
    <property type="match status" value="1"/>
</dbReference>
<feature type="domain" description="B box-type" evidence="5">
    <location>
        <begin position="8"/>
        <end position="53"/>
    </location>
</feature>
<keyword evidence="1" id="KW-0677">Repeat</keyword>
<dbReference type="Proteomes" id="UP000005408">
    <property type="component" value="Unassembled WGS sequence"/>
</dbReference>
<dbReference type="GO" id="GO:0061630">
    <property type="term" value="F:ubiquitin protein ligase activity"/>
    <property type="evidence" value="ECO:0007669"/>
    <property type="project" value="TreeGrafter"/>
</dbReference>
<organism evidence="6 7">
    <name type="scientific">Magallana gigas</name>
    <name type="common">Pacific oyster</name>
    <name type="synonym">Crassostrea gigas</name>
    <dbReference type="NCBI Taxonomy" id="29159"/>
    <lineage>
        <taxon>Eukaryota</taxon>
        <taxon>Metazoa</taxon>
        <taxon>Spiralia</taxon>
        <taxon>Lophotrochozoa</taxon>
        <taxon>Mollusca</taxon>
        <taxon>Bivalvia</taxon>
        <taxon>Autobranchia</taxon>
        <taxon>Pteriomorphia</taxon>
        <taxon>Ostreida</taxon>
        <taxon>Ostreoidea</taxon>
        <taxon>Ostreidae</taxon>
        <taxon>Magallana</taxon>
    </lineage>
</organism>
<feature type="coiled-coil region" evidence="4">
    <location>
        <begin position="161"/>
        <end position="188"/>
    </location>
</feature>
<name>A0A8W8MAY0_MAGGI</name>
<dbReference type="CDD" id="cd19756">
    <property type="entry name" value="Bbox2"/>
    <property type="match status" value="1"/>
</dbReference>
<dbReference type="InterPro" id="IPR047153">
    <property type="entry name" value="TRIM45/56/19-like"/>
</dbReference>
<accession>A0A8W8MAY0</accession>
<evidence type="ECO:0000256" key="3">
    <source>
        <dbReference type="PROSITE-ProRule" id="PRU00504"/>
    </source>
</evidence>
<dbReference type="PROSITE" id="PS51125">
    <property type="entry name" value="NHL"/>
    <property type="match status" value="1"/>
</dbReference>
<dbReference type="PROSITE" id="PS50119">
    <property type="entry name" value="ZF_BBOX"/>
    <property type="match status" value="2"/>
</dbReference>
<evidence type="ECO:0000259" key="5">
    <source>
        <dbReference type="PROSITE" id="PS50119"/>
    </source>
</evidence>
<dbReference type="PANTHER" id="PTHR25462">
    <property type="entry name" value="BONUS, ISOFORM C-RELATED"/>
    <property type="match status" value="1"/>
</dbReference>
<dbReference type="Gene3D" id="3.30.160.60">
    <property type="entry name" value="Classic Zinc Finger"/>
    <property type="match status" value="1"/>
</dbReference>
<dbReference type="AlphaFoldDB" id="A0A8W8MAY0"/>
<evidence type="ECO:0000313" key="7">
    <source>
        <dbReference type="Proteomes" id="UP000005408"/>
    </source>
</evidence>
<evidence type="ECO:0000256" key="1">
    <source>
        <dbReference type="ARBA" id="ARBA00022737"/>
    </source>
</evidence>
<protein>
    <recommendedName>
        <fullName evidence="5">B box-type domain-containing protein</fullName>
    </recommendedName>
</protein>
<dbReference type="OrthoDB" id="6046858at2759"/>
<dbReference type="EnsemblMetazoa" id="G32122.2">
    <property type="protein sequence ID" value="G32122.2:cds"/>
    <property type="gene ID" value="G32122"/>
</dbReference>